<reference evidence="1 2" key="1">
    <citation type="submission" date="2020-08" db="EMBL/GenBank/DDBJ databases">
        <title>Above-ground endophytic microbial communities from plants in different locations in the United States.</title>
        <authorList>
            <person name="Frank C."/>
        </authorList>
    </citation>
    <scope>NUCLEOTIDE SEQUENCE [LARGE SCALE GENOMIC DNA]</scope>
    <source>
        <strain evidence="1 2">WP4_2_2</strain>
    </source>
</reference>
<evidence type="ECO:0008006" key="3">
    <source>
        <dbReference type="Google" id="ProtNLM"/>
    </source>
</evidence>
<dbReference type="RefSeq" id="WP_183728781.1">
    <property type="nucleotide sequence ID" value="NZ_JACHBW010000017.1"/>
</dbReference>
<dbReference type="EMBL" id="JACHBW010000017">
    <property type="protein sequence ID" value="MBB6105422.1"/>
    <property type="molecule type" value="Genomic_DNA"/>
</dbReference>
<protein>
    <recommendedName>
        <fullName evidence="3">XRE family transcriptional regulator</fullName>
    </recommendedName>
</protein>
<dbReference type="Proteomes" id="UP000571554">
    <property type="component" value="Unassembled WGS sequence"/>
</dbReference>
<sequence>MSTVMLMHPIATRMKAIIEAETDNRRRYKELEEISNVHPDTWKSFWYGKQRPTAEMIEAVSQRWPQYAFWLVTGITDPERNHIAPASAASGYPVMRGVEQAWATREFRYLIAASNNEPTDDVERTSRRRQIQDAALQAMEKVISPAANVSYEKAMRVLGESGQHDFYPLALDPEYLAIRKARRDTEDQLRKDGFSWFDNVLVSAKIDKRLLQNPKALLSKVFGTLFARQDDHQED</sequence>
<dbReference type="AlphaFoldDB" id="A0A7W9U1P5"/>
<dbReference type="InterPro" id="IPR010982">
    <property type="entry name" value="Lambda_DNA-bd_dom_sf"/>
</dbReference>
<name>A0A7W9U1P5_9BURK</name>
<evidence type="ECO:0000313" key="2">
    <source>
        <dbReference type="Proteomes" id="UP000571554"/>
    </source>
</evidence>
<accession>A0A7W9U1P5</accession>
<comment type="caution">
    <text evidence="1">The sequence shown here is derived from an EMBL/GenBank/DDBJ whole genome shotgun (WGS) entry which is preliminary data.</text>
</comment>
<gene>
    <name evidence="1" type="ORF">F4827_005289</name>
</gene>
<proteinExistence type="predicted"/>
<keyword evidence="2" id="KW-1185">Reference proteome</keyword>
<dbReference type="Gene3D" id="1.10.260.40">
    <property type="entry name" value="lambda repressor-like DNA-binding domains"/>
    <property type="match status" value="1"/>
</dbReference>
<organism evidence="1 2">
    <name type="scientific">Paraburkholderia bannensis</name>
    <dbReference type="NCBI Taxonomy" id="765414"/>
    <lineage>
        <taxon>Bacteria</taxon>
        <taxon>Pseudomonadati</taxon>
        <taxon>Pseudomonadota</taxon>
        <taxon>Betaproteobacteria</taxon>
        <taxon>Burkholderiales</taxon>
        <taxon>Burkholderiaceae</taxon>
        <taxon>Paraburkholderia</taxon>
    </lineage>
</organism>
<evidence type="ECO:0000313" key="1">
    <source>
        <dbReference type="EMBL" id="MBB6105422.1"/>
    </source>
</evidence>
<dbReference type="GO" id="GO:0003677">
    <property type="term" value="F:DNA binding"/>
    <property type="evidence" value="ECO:0007669"/>
    <property type="project" value="InterPro"/>
</dbReference>